<proteinExistence type="predicted"/>
<dbReference type="GO" id="GO:0019068">
    <property type="term" value="P:virion assembly"/>
    <property type="evidence" value="ECO:0007669"/>
    <property type="project" value="InterPro"/>
</dbReference>
<organism evidence="2 3">
    <name type="scientific">Sulfitobacter pontiacus</name>
    <dbReference type="NCBI Taxonomy" id="60137"/>
    <lineage>
        <taxon>Bacteria</taxon>
        <taxon>Pseudomonadati</taxon>
        <taxon>Pseudomonadota</taxon>
        <taxon>Alphaproteobacteria</taxon>
        <taxon>Rhodobacterales</taxon>
        <taxon>Roseobacteraceae</taxon>
        <taxon>Sulfitobacter</taxon>
    </lineage>
</organism>
<evidence type="ECO:0000313" key="2">
    <source>
        <dbReference type="EMBL" id="SDW14429.1"/>
    </source>
</evidence>
<dbReference type="AlphaFoldDB" id="A0A1H2R6Y4"/>
<accession>A0A1H2R6Y4</accession>
<reference evidence="3" key="1">
    <citation type="submission" date="2016-10" db="EMBL/GenBank/DDBJ databases">
        <authorList>
            <person name="Varghese N."/>
            <person name="Submissions S."/>
        </authorList>
    </citation>
    <scope>NUCLEOTIDE SEQUENCE [LARGE SCALE GENOMIC DNA]</scope>
    <source>
        <strain evidence="3">DSM 10014</strain>
    </source>
</reference>
<feature type="region of interest" description="Disordered" evidence="1">
    <location>
        <begin position="516"/>
        <end position="542"/>
    </location>
</feature>
<sequence length="542" mass="60670">MFGFGKARDSGEGNRQEPSAPVVMVESSIPKVGRRNKPMRPAVGNRGFDAAISDRLTSNWSTTPLTADQVIDRNQRVLVARSREEAQKNDYLKSFLRLCDQNIVGHRGFALQAQARDSNGALDRGANEALEAWWRKWQRASNCDITGKRSFRMICKGAVKTAAKDGEFMIREIRGRNAGPMRYALQVLDPQRCPVDYNVDRLANGRFVRQGIEFSREGRPLAFYFMTGDPAGSGYTFNGTSLDRVPADEIIHGFLEDITGQRRGIPWAATSLWRLHMLGGLENAALTSARTGASVGGFLEWEEGYGPEPDEEQQEDEELYIESAGGVFQELPTGLKSKAFTQQYPSGEFAPFHKSMLRGAGAGMGVAYVSFANDLEGVNFSSIRQGVLDERDHWMDLQEWLIETLIDRCYQSALEPALLTGLVVNNSIRLRPERIEKFRNVYWQGRRWAWVDPTKDVKAEIDAKNNMLTSPSEIIRRRGDDPDTTWRTYADDIQAMRKAGIPDEFIMASVLGVVPGAVRPPAGDSNQEEEESDDKNKTPDDE</sequence>
<dbReference type="Proteomes" id="UP000183076">
    <property type="component" value="Unassembled WGS sequence"/>
</dbReference>
<dbReference type="GeneID" id="94019710"/>
<dbReference type="Pfam" id="PF05136">
    <property type="entry name" value="Phage_portal_2"/>
    <property type="match status" value="1"/>
</dbReference>
<dbReference type="EMBL" id="FNNB01000001">
    <property type="protein sequence ID" value="SDW14429.1"/>
    <property type="molecule type" value="Genomic_DNA"/>
</dbReference>
<evidence type="ECO:0000256" key="1">
    <source>
        <dbReference type="SAM" id="MobiDB-lite"/>
    </source>
</evidence>
<gene>
    <name evidence="2" type="ORF">SAMN04488041_101389</name>
</gene>
<dbReference type="RefSeq" id="WP_083350854.1">
    <property type="nucleotide sequence ID" value="NZ_CP160849.1"/>
</dbReference>
<dbReference type="NCBIfam" id="TIGR01539">
    <property type="entry name" value="portal_lambda"/>
    <property type="match status" value="1"/>
</dbReference>
<feature type="compositionally biased region" description="Basic and acidic residues" evidence="1">
    <location>
        <begin position="1"/>
        <end position="15"/>
    </location>
</feature>
<dbReference type="GO" id="GO:0005198">
    <property type="term" value="F:structural molecule activity"/>
    <property type="evidence" value="ECO:0007669"/>
    <property type="project" value="InterPro"/>
</dbReference>
<feature type="region of interest" description="Disordered" evidence="1">
    <location>
        <begin position="1"/>
        <end position="21"/>
    </location>
</feature>
<dbReference type="InterPro" id="IPR006429">
    <property type="entry name" value="Phage_lambda_portal"/>
</dbReference>
<name>A0A1H2R6Y4_9RHOB</name>
<dbReference type="STRING" id="60137.SAMN04488041_101389"/>
<evidence type="ECO:0000313" key="3">
    <source>
        <dbReference type="Proteomes" id="UP000183076"/>
    </source>
</evidence>
<protein>
    <submittedName>
        <fullName evidence="2">Phage portal protein, lambda family</fullName>
    </submittedName>
</protein>